<proteinExistence type="inferred from homology"/>
<dbReference type="SUPFAM" id="SSF46785">
    <property type="entry name" value="Winged helix' DNA-binding domain"/>
    <property type="match status" value="1"/>
</dbReference>
<name>A0AAD9D9I3_9STRA</name>
<feature type="region of interest" description="Disordered" evidence="5">
    <location>
        <begin position="260"/>
        <end position="305"/>
    </location>
</feature>
<dbReference type="Pfam" id="PF00447">
    <property type="entry name" value="HSF_DNA-bind"/>
    <property type="match status" value="1"/>
</dbReference>
<gene>
    <name evidence="7" type="ORF">QTG54_009784</name>
</gene>
<dbReference type="PANTHER" id="PTHR10015:SF206">
    <property type="entry name" value="HSF-TYPE DNA-BINDING DOMAIN-CONTAINING PROTEIN"/>
    <property type="match status" value="1"/>
</dbReference>
<evidence type="ECO:0000256" key="2">
    <source>
        <dbReference type="ARBA" id="ARBA00023125"/>
    </source>
</evidence>
<dbReference type="GO" id="GO:0003700">
    <property type="term" value="F:DNA-binding transcription factor activity"/>
    <property type="evidence" value="ECO:0007669"/>
    <property type="project" value="InterPro"/>
</dbReference>
<keyword evidence="2" id="KW-0238">DNA-binding</keyword>
<dbReference type="EMBL" id="JATAAI010000018">
    <property type="protein sequence ID" value="KAK1739241.1"/>
    <property type="molecule type" value="Genomic_DNA"/>
</dbReference>
<organism evidence="7 8">
    <name type="scientific">Skeletonema marinoi</name>
    <dbReference type="NCBI Taxonomy" id="267567"/>
    <lineage>
        <taxon>Eukaryota</taxon>
        <taxon>Sar</taxon>
        <taxon>Stramenopiles</taxon>
        <taxon>Ochrophyta</taxon>
        <taxon>Bacillariophyta</taxon>
        <taxon>Coscinodiscophyceae</taxon>
        <taxon>Thalassiosirophycidae</taxon>
        <taxon>Thalassiosirales</taxon>
        <taxon>Skeletonemataceae</taxon>
        <taxon>Skeletonema</taxon>
        <taxon>Skeletonema marinoi-dohrnii complex</taxon>
    </lineage>
</organism>
<keyword evidence="8" id="KW-1185">Reference proteome</keyword>
<comment type="subcellular location">
    <subcellularLocation>
        <location evidence="1">Nucleus</location>
    </subcellularLocation>
</comment>
<dbReference type="FunFam" id="1.10.10.10:FF:000479">
    <property type="entry name" value="Predicted protein"/>
    <property type="match status" value="1"/>
</dbReference>
<sequence length="371" mass="42002">MMVYTTTSAAVAAGAPLHQKQKQQQQQQTFPFKLYEMMEYAHDFEFSSSISWLPDGSAFFIHDKDVMMNDLAPMFFNQTKFRSFTRQLNIWGFERTDPKSGRWQHKSFIRGRPDLLEHMVRTEVKSAVKMNMKLKMISFMSSNIEGSAPSQSQSGRRRRAADAKSKHEKREKVVVAVADEAREGQQHCSSSQYSNQAGTAAVAPAAASPVLHALQSSVLQYYSAHMHMNANVNSDEQLNIQNTEDDVPFWSLSAQRFSCSDETTTTTNTTSTSRVTSTKQEQEAEAEAEEVSMHRSVGTSTTSSSNVGEDVFQMFQPFNDYELMHLGNYELMNLGNMFDEHERERPSREEGLCSVLSLNREATVENVMMNL</sequence>
<evidence type="ECO:0000259" key="6">
    <source>
        <dbReference type="SMART" id="SM00415"/>
    </source>
</evidence>
<evidence type="ECO:0000256" key="4">
    <source>
        <dbReference type="RuleBase" id="RU004020"/>
    </source>
</evidence>
<protein>
    <submittedName>
        <fullName evidence="7">Heat shock factor family protein</fullName>
    </submittedName>
</protein>
<dbReference type="Proteomes" id="UP001224775">
    <property type="component" value="Unassembled WGS sequence"/>
</dbReference>
<evidence type="ECO:0000313" key="8">
    <source>
        <dbReference type="Proteomes" id="UP001224775"/>
    </source>
</evidence>
<dbReference type="SMART" id="SM00415">
    <property type="entry name" value="HSF"/>
    <property type="match status" value="1"/>
</dbReference>
<dbReference type="InterPro" id="IPR036390">
    <property type="entry name" value="WH_DNA-bd_sf"/>
</dbReference>
<evidence type="ECO:0000256" key="5">
    <source>
        <dbReference type="SAM" id="MobiDB-lite"/>
    </source>
</evidence>
<dbReference type="GO" id="GO:0043565">
    <property type="term" value="F:sequence-specific DNA binding"/>
    <property type="evidence" value="ECO:0007669"/>
    <property type="project" value="InterPro"/>
</dbReference>
<evidence type="ECO:0000256" key="3">
    <source>
        <dbReference type="ARBA" id="ARBA00023242"/>
    </source>
</evidence>
<dbReference type="Gene3D" id="1.10.10.10">
    <property type="entry name" value="Winged helix-like DNA-binding domain superfamily/Winged helix DNA-binding domain"/>
    <property type="match status" value="1"/>
</dbReference>
<dbReference type="InterPro" id="IPR036388">
    <property type="entry name" value="WH-like_DNA-bd_sf"/>
</dbReference>
<comment type="caution">
    <text evidence="7">The sequence shown here is derived from an EMBL/GenBank/DDBJ whole genome shotgun (WGS) entry which is preliminary data.</text>
</comment>
<keyword evidence="3" id="KW-0539">Nucleus</keyword>
<dbReference type="PANTHER" id="PTHR10015">
    <property type="entry name" value="HEAT SHOCK TRANSCRIPTION FACTOR"/>
    <property type="match status" value="1"/>
</dbReference>
<dbReference type="GO" id="GO:0005634">
    <property type="term" value="C:nucleus"/>
    <property type="evidence" value="ECO:0007669"/>
    <property type="project" value="UniProtKB-SubCell"/>
</dbReference>
<dbReference type="AlphaFoldDB" id="A0AAD9D9I3"/>
<comment type="similarity">
    <text evidence="4">Belongs to the HSF family.</text>
</comment>
<evidence type="ECO:0000256" key="1">
    <source>
        <dbReference type="ARBA" id="ARBA00004123"/>
    </source>
</evidence>
<keyword evidence="7" id="KW-0346">Stress response</keyword>
<dbReference type="InterPro" id="IPR000232">
    <property type="entry name" value="HSF_DNA-bd"/>
</dbReference>
<feature type="domain" description="HSF-type DNA-binding" evidence="6">
    <location>
        <begin position="26"/>
        <end position="122"/>
    </location>
</feature>
<accession>A0AAD9D9I3</accession>
<feature type="compositionally biased region" description="Basic and acidic residues" evidence="5">
    <location>
        <begin position="160"/>
        <end position="172"/>
    </location>
</feature>
<reference evidence="7" key="1">
    <citation type="submission" date="2023-06" db="EMBL/GenBank/DDBJ databases">
        <title>Survivors Of The Sea: Transcriptome response of Skeletonema marinoi to long-term dormancy.</title>
        <authorList>
            <person name="Pinder M.I.M."/>
            <person name="Kourtchenko O."/>
            <person name="Robertson E.K."/>
            <person name="Larsson T."/>
            <person name="Maumus F."/>
            <person name="Osuna-Cruz C.M."/>
            <person name="Vancaester E."/>
            <person name="Stenow R."/>
            <person name="Vandepoele K."/>
            <person name="Ploug H."/>
            <person name="Bruchert V."/>
            <person name="Godhe A."/>
            <person name="Topel M."/>
        </authorList>
    </citation>
    <scope>NUCLEOTIDE SEQUENCE</scope>
    <source>
        <strain evidence="7">R05AC</strain>
    </source>
</reference>
<feature type="compositionally biased region" description="Low complexity" evidence="5">
    <location>
        <begin position="260"/>
        <end position="278"/>
    </location>
</feature>
<evidence type="ECO:0000313" key="7">
    <source>
        <dbReference type="EMBL" id="KAK1739241.1"/>
    </source>
</evidence>
<feature type="region of interest" description="Disordered" evidence="5">
    <location>
        <begin position="144"/>
        <end position="172"/>
    </location>
</feature>